<reference evidence="1 2" key="1">
    <citation type="submission" date="2018-02" db="EMBL/GenBank/DDBJ databases">
        <title>A novel lanthanide dependent methylotroph, Methylotenera sp. La3113.</title>
        <authorList>
            <person name="Lv H."/>
            <person name="Tani A."/>
        </authorList>
    </citation>
    <scope>NUCLEOTIDE SEQUENCE [LARGE SCALE GENOMIC DNA]</scope>
    <source>
        <strain evidence="1 2">La3113</strain>
    </source>
</reference>
<evidence type="ECO:0000313" key="1">
    <source>
        <dbReference type="EMBL" id="TFW73449.1"/>
    </source>
</evidence>
<dbReference type="EMBL" id="PQVH01000001">
    <property type="protein sequence ID" value="TFW73449.1"/>
    <property type="molecule type" value="Genomic_DNA"/>
</dbReference>
<dbReference type="OrthoDB" id="5866325at2"/>
<name>A0A4Y9VVT5_9PROT</name>
<protein>
    <submittedName>
        <fullName evidence="1">Uncharacterized protein</fullName>
    </submittedName>
</protein>
<dbReference type="AlphaFoldDB" id="A0A4Y9VVT5"/>
<evidence type="ECO:0000313" key="2">
    <source>
        <dbReference type="Proteomes" id="UP000297706"/>
    </source>
</evidence>
<comment type="caution">
    <text evidence="1">The sequence shown here is derived from an EMBL/GenBank/DDBJ whole genome shotgun (WGS) entry which is preliminary data.</text>
</comment>
<dbReference type="RefSeq" id="WP_135276225.1">
    <property type="nucleotide sequence ID" value="NZ_PQVH01000001.1"/>
</dbReference>
<accession>A0A4Y9VVT5</accession>
<dbReference type="Proteomes" id="UP000297706">
    <property type="component" value="Unassembled WGS sequence"/>
</dbReference>
<sequence>MIGVATQFKKITPYIGCAFLLSACASNLPLDKNSKKNVPDQKDKSTISQIAKADIDRMADVEMRENAQSLRLLMLKLYKRNPQELKKSTSDPAEKMIDWVFDGAAQHHYQLPEINNLVTTDAIFLAFNPEFKGDRVLAFTVGLHTMLLKAHNDKTEFYFTDSLDPQRIYNVARNIEIAVWKLSNARDETGALYLLSNEINDHDKNLSFEREFGKMIGRIDLYALVLAEKSQRLISRVVQNLATALFLPF</sequence>
<organism evidence="1 2">
    <name type="scientific">Methylotenera oryzisoli</name>
    <dbReference type="NCBI Taxonomy" id="2080758"/>
    <lineage>
        <taxon>Bacteria</taxon>
        <taxon>Pseudomonadati</taxon>
        <taxon>Pseudomonadota</taxon>
        <taxon>Betaproteobacteria</taxon>
        <taxon>Nitrosomonadales</taxon>
        <taxon>Methylophilaceae</taxon>
        <taxon>Methylotenera</taxon>
    </lineage>
</organism>
<keyword evidence="2" id="KW-1185">Reference proteome</keyword>
<proteinExistence type="predicted"/>
<gene>
    <name evidence="1" type="ORF">C3Y98_00780</name>
</gene>